<dbReference type="EMBL" id="CP026923">
    <property type="protein sequence ID" value="AVG24691.1"/>
    <property type="molecule type" value="Genomic_DNA"/>
</dbReference>
<keyword evidence="8" id="KW-1185">Reference proteome</keyword>
<keyword evidence="4 6" id="KW-1133">Transmembrane helix</keyword>
<feature type="transmembrane region" description="Helical" evidence="6">
    <location>
        <begin position="258"/>
        <end position="276"/>
    </location>
</feature>
<sequence>MRKTLLWVYGLVVLAFFVYFIIETDWNSLKLTEIIANWPLILVALAVALAARMVMALNWFMMLSILNKPRPTRFAPILSVYAVSWMGRYIPGKVSQYIYRLSVAGHLGLSKKRVVSTSLVEALLQLSVFSALSFLALTGLPQWELQNNYLPLLVIGIATVLFSMAHPKSLKLTAGKIAQFRQVPEITAEDIPSGRSNLITVALFTLVAFFNGLTLFLMTISLAPGSVSATQLPLFVGIASLASAGSLLAIFAPSGVGVVEIIFFSALILLGVPEAAALGASLLWRIIAILADVAFVAISAAGVRDEPSSL</sequence>
<evidence type="ECO:0000313" key="8">
    <source>
        <dbReference type="Proteomes" id="UP000243077"/>
    </source>
</evidence>
<feature type="transmembrane region" description="Helical" evidence="6">
    <location>
        <begin position="73"/>
        <end position="90"/>
    </location>
</feature>
<proteinExistence type="predicted"/>
<dbReference type="RefSeq" id="WP_281256236.1">
    <property type="nucleotide sequence ID" value="NZ_CP026923.1"/>
</dbReference>
<dbReference type="Proteomes" id="UP000243077">
    <property type="component" value="Chromosome"/>
</dbReference>
<feature type="transmembrane region" description="Helical" evidence="6">
    <location>
        <begin position="149"/>
        <end position="166"/>
    </location>
</feature>
<keyword evidence="2" id="KW-1003">Cell membrane</keyword>
<evidence type="ECO:0000256" key="5">
    <source>
        <dbReference type="ARBA" id="ARBA00023136"/>
    </source>
</evidence>
<dbReference type="KEGG" id="psai:C3B54_111769"/>
<evidence type="ECO:0000256" key="4">
    <source>
        <dbReference type="ARBA" id="ARBA00022989"/>
    </source>
</evidence>
<feature type="transmembrane region" description="Helical" evidence="6">
    <location>
        <begin position="232"/>
        <end position="251"/>
    </location>
</feature>
<gene>
    <name evidence="7" type="ORF">C3B54_111769</name>
</gene>
<dbReference type="InterPro" id="IPR022791">
    <property type="entry name" value="L-PG_synthase/AglD"/>
</dbReference>
<evidence type="ECO:0000256" key="1">
    <source>
        <dbReference type="ARBA" id="ARBA00004651"/>
    </source>
</evidence>
<accession>A0A2L2BSR7</accession>
<comment type="subcellular location">
    <subcellularLocation>
        <location evidence="1">Cell membrane</location>
        <topology evidence="1">Multi-pass membrane protein</topology>
    </subcellularLocation>
</comment>
<evidence type="ECO:0000256" key="3">
    <source>
        <dbReference type="ARBA" id="ARBA00022692"/>
    </source>
</evidence>
<keyword evidence="3 6" id="KW-0812">Transmembrane</keyword>
<reference evidence="7 8" key="1">
    <citation type="submission" date="2018-02" db="EMBL/GenBank/DDBJ databases">
        <title>Complete genome of the streamlined marine actinobacterium Pontimonas salivibrio CL-TW6 adapted to coastal planktonic lifestype.</title>
        <authorList>
            <person name="Cho B.C."/>
            <person name="Hardies S.C."/>
            <person name="Jang G.I."/>
            <person name="Hwang C.Y."/>
        </authorList>
    </citation>
    <scope>NUCLEOTIDE SEQUENCE [LARGE SCALE GENOMIC DNA]</scope>
    <source>
        <strain evidence="7 8">CL-TW6</strain>
    </source>
</reference>
<feature type="transmembrane region" description="Helical" evidence="6">
    <location>
        <begin position="34"/>
        <end position="61"/>
    </location>
</feature>
<feature type="transmembrane region" description="Helical" evidence="6">
    <location>
        <begin position="6"/>
        <end position="22"/>
    </location>
</feature>
<protein>
    <submittedName>
        <fullName evidence="7">Membrane protein YbhN</fullName>
    </submittedName>
</protein>
<evidence type="ECO:0000256" key="6">
    <source>
        <dbReference type="SAM" id="Phobius"/>
    </source>
</evidence>
<dbReference type="AlphaFoldDB" id="A0A2L2BSR7"/>
<dbReference type="GO" id="GO:0005886">
    <property type="term" value="C:plasma membrane"/>
    <property type="evidence" value="ECO:0007669"/>
    <property type="project" value="UniProtKB-SubCell"/>
</dbReference>
<feature type="transmembrane region" description="Helical" evidence="6">
    <location>
        <begin position="198"/>
        <end position="220"/>
    </location>
</feature>
<evidence type="ECO:0000256" key="2">
    <source>
        <dbReference type="ARBA" id="ARBA00022475"/>
    </source>
</evidence>
<name>A0A2L2BSR7_9MICO</name>
<dbReference type="Pfam" id="PF03706">
    <property type="entry name" value="LPG_synthase_TM"/>
    <property type="match status" value="1"/>
</dbReference>
<feature type="transmembrane region" description="Helical" evidence="6">
    <location>
        <begin position="119"/>
        <end position="137"/>
    </location>
</feature>
<organism evidence="7 8">
    <name type="scientific">Pontimonas salivibrio</name>
    <dbReference type="NCBI Taxonomy" id="1159327"/>
    <lineage>
        <taxon>Bacteria</taxon>
        <taxon>Bacillati</taxon>
        <taxon>Actinomycetota</taxon>
        <taxon>Actinomycetes</taxon>
        <taxon>Micrococcales</taxon>
        <taxon>Microbacteriaceae</taxon>
        <taxon>Pontimonas</taxon>
    </lineage>
</organism>
<keyword evidence="5 6" id="KW-0472">Membrane</keyword>
<evidence type="ECO:0000313" key="7">
    <source>
        <dbReference type="EMBL" id="AVG24691.1"/>
    </source>
</evidence>